<protein>
    <submittedName>
        <fullName evidence="2">Uncharacterized protein</fullName>
    </submittedName>
</protein>
<gene>
    <name evidence="2" type="ORF">GCM10010334_84480</name>
</gene>
<reference evidence="2" key="1">
    <citation type="journal article" date="2014" name="Int. J. Syst. Evol. Microbiol.">
        <title>Complete genome sequence of Corynebacterium casei LMG S-19264T (=DSM 44701T), isolated from a smear-ripened cheese.</title>
        <authorList>
            <consortium name="US DOE Joint Genome Institute (JGI-PGF)"/>
            <person name="Walter F."/>
            <person name="Albersmeier A."/>
            <person name="Kalinowski J."/>
            <person name="Ruckert C."/>
        </authorList>
    </citation>
    <scope>NUCLEOTIDE SEQUENCE</scope>
    <source>
        <strain evidence="2">JCM 4637</strain>
    </source>
</reference>
<organism evidence="2 3">
    <name type="scientific">Streptomyces finlayi</name>
    <dbReference type="NCBI Taxonomy" id="67296"/>
    <lineage>
        <taxon>Bacteria</taxon>
        <taxon>Bacillati</taxon>
        <taxon>Actinomycetota</taxon>
        <taxon>Actinomycetes</taxon>
        <taxon>Kitasatosporales</taxon>
        <taxon>Streptomycetaceae</taxon>
        <taxon>Streptomyces</taxon>
    </lineage>
</organism>
<feature type="region of interest" description="Disordered" evidence="1">
    <location>
        <begin position="29"/>
        <end position="60"/>
    </location>
</feature>
<sequence>MGAADAAVAKECHLKRAVHAAVRKAVVQAQNRKHQPRDKRAATGAKAAQEALQNPGKYAPGYATASGASGTLGQSLTCYMETSGGLATATRRAADKNYPGSPAEKIQWRELKDAAFAASKNLKDAQNAEANTAADTAEAAALQALVDAAWVG</sequence>
<name>A0A919CG59_9ACTN</name>
<proteinExistence type="predicted"/>
<comment type="caution">
    <text evidence="2">The sequence shown here is derived from an EMBL/GenBank/DDBJ whole genome shotgun (WGS) entry which is preliminary data.</text>
</comment>
<dbReference type="EMBL" id="BMVC01000043">
    <property type="protein sequence ID" value="GHD20255.1"/>
    <property type="molecule type" value="Genomic_DNA"/>
</dbReference>
<dbReference type="Proteomes" id="UP000638353">
    <property type="component" value="Unassembled WGS sequence"/>
</dbReference>
<accession>A0A919CG59</accession>
<reference evidence="2" key="2">
    <citation type="submission" date="2020-09" db="EMBL/GenBank/DDBJ databases">
        <authorList>
            <person name="Sun Q."/>
            <person name="Ohkuma M."/>
        </authorList>
    </citation>
    <scope>NUCLEOTIDE SEQUENCE</scope>
    <source>
        <strain evidence="2">JCM 4637</strain>
    </source>
</reference>
<evidence type="ECO:0000313" key="3">
    <source>
        <dbReference type="Proteomes" id="UP000638353"/>
    </source>
</evidence>
<evidence type="ECO:0000313" key="2">
    <source>
        <dbReference type="EMBL" id="GHD20255.1"/>
    </source>
</evidence>
<evidence type="ECO:0000256" key="1">
    <source>
        <dbReference type="SAM" id="MobiDB-lite"/>
    </source>
</evidence>
<dbReference type="AlphaFoldDB" id="A0A919CG59"/>